<name>F4Q5P2_CACFS</name>
<dbReference type="Gene3D" id="3.40.50.720">
    <property type="entry name" value="NAD(P)-binding Rossmann-like Domain"/>
    <property type="match status" value="1"/>
</dbReference>
<dbReference type="GO" id="GO:0035925">
    <property type="term" value="F:mRNA 3'-UTR AU-rich region binding"/>
    <property type="evidence" value="ECO:0007669"/>
    <property type="project" value="TreeGrafter"/>
</dbReference>
<keyword evidence="2" id="KW-0560">Oxidoreductase</keyword>
<evidence type="ECO:0000313" key="6">
    <source>
        <dbReference type="Proteomes" id="UP000007797"/>
    </source>
</evidence>
<reference evidence="6" key="1">
    <citation type="journal article" date="2011" name="Genome Res.">
        <title>Phylogeny-wide analysis of social amoeba genomes highlights ancient origins for complex intercellular communication.</title>
        <authorList>
            <person name="Heidel A.J."/>
            <person name="Lawal H.M."/>
            <person name="Felder M."/>
            <person name="Schilde C."/>
            <person name="Helps N.R."/>
            <person name="Tunggal B."/>
            <person name="Rivero F."/>
            <person name="John U."/>
            <person name="Schleicher M."/>
            <person name="Eichinger L."/>
            <person name="Platzer M."/>
            <person name="Noegel A.A."/>
            <person name="Schaap P."/>
            <person name="Gloeckner G."/>
        </authorList>
    </citation>
    <scope>NUCLEOTIDE SEQUENCE [LARGE SCALE GENOMIC DNA]</scope>
    <source>
        <strain evidence="6">SH3</strain>
    </source>
</reference>
<dbReference type="AlphaFoldDB" id="F4Q5P2"/>
<dbReference type="SUPFAM" id="SSF50129">
    <property type="entry name" value="GroES-like"/>
    <property type="match status" value="1"/>
</dbReference>
<evidence type="ECO:0000259" key="4">
    <source>
        <dbReference type="SMART" id="SM00829"/>
    </source>
</evidence>
<sequence length="388" mass="41859">MINRFIRSTIISQQPKSIYTSFTSSSSSSSSSSSFSFNNKSILNYISRKMSTTTTTFTLPNQMKAVRIHRTGGADVLQYEDVNLPTIKDNEVLVKNESIGINFIDTYHRTGLYTLPLPSTLGREGAGTVVQVGASIKTLQIGDRVTYFSPGSYAQYTAVPIAVCHHIDASLDAQTAAAFTLQGLTGHYLVRSTFALAANHTCLIHAGAGGLGQVLIQMAKIIGARVITTVSSKEKEELVLALGADHVINYSSTPDFSEQVKKLANDGKGVDVVYDGVGQATWQQSLKSLRPLGYLCLVGNASGPVPPIDPLMLSANGSLFVTRPTLADYLREPGSMQSRCTEIFKWVSQGRLKLTSKTVLPLSQAGEAHILLESRKSKGKLLLEPPTN</sequence>
<dbReference type="PANTHER" id="PTHR48106:SF13">
    <property type="entry name" value="QUINONE OXIDOREDUCTASE-RELATED"/>
    <property type="match status" value="1"/>
</dbReference>
<dbReference type="PANTHER" id="PTHR48106">
    <property type="entry name" value="QUINONE OXIDOREDUCTASE PIG3-RELATED"/>
    <property type="match status" value="1"/>
</dbReference>
<dbReference type="GO" id="GO:0008270">
    <property type="term" value="F:zinc ion binding"/>
    <property type="evidence" value="ECO:0007669"/>
    <property type="project" value="InterPro"/>
</dbReference>
<dbReference type="Gene3D" id="3.90.180.10">
    <property type="entry name" value="Medium-chain alcohol dehydrogenases, catalytic domain"/>
    <property type="match status" value="1"/>
</dbReference>
<dbReference type="InterPro" id="IPR013149">
    <property type="entry name" value="ADH-like_C"/>
</dbReference>
<dbReference type="InterPro" id="IPR011032">
    <property type="entry name" value="GroES-like_sf"/>
</dbReference>
<gene>
    <name evidence="5" type="ORF">DFA_08294</name>
</gene>
<dbReference type="SMART" id="SM00829">
    <property type="entry name" value="PKS_ER"/>
    <property type="match status" value="1"/>
</dbReference>
<dbReference type="Pfam" id="PF08240">
    <property type="entry name" value="ADH_N"/>
    <property type="match status" value="1"/>
</dbReference>
<dbReference type="OrthoDB" id="48317at2759"/>
<dbReference type="InterPro" id="IPR020843">
    <property type="entry name" value="ER"/>
</dbReference>
<dbReference type="InterPro" id="IPR002364">
    <property type="entry name" value="Quin_OxRdtase/zeta-crystal_CS"/>
</dbReference>
<proteinExistence type="predicted"/>
<dbReference type="OMA" id="KGMTAHY"/>
<dbReference type="InterPro" id="IPR047618">
    <property type="entry name" value="QOR-like"/>
</dbReference>
<dbReference type="GO" id="GO:0005829">
    <property type="term" value="C:cytosol"/>
    <property type="evidence" value="ECO:0007669"/>
    <property type="project" value="TreeGrafter"/>
</dbReference>
<feature type="domain" description="Enoyl reductase (ER)" evidence="4">
    <location>
        <begin position="72"/>
        <end position="383"/>
    </location>
</feature>
<dbReference type="InterPro" id="IPR013154">
    <property type="entry name" value="ADH-like_N"/>
</dbReference>
<dbReference type="GO" id="GO:0003960">
    <property type="term" value="F:quinone reductase (NADPH) activity"/>
    <property type="evidence" value="ECO:0007669"/>
    <property type="project" value="InterPro"/>
</dbReference>
<dbReference type="GO" id="GO:0070402">
    <property type="term" value="F:NADPH binding"/>
    <property type="evidence" value="ECO:0007669"/>
    <property type="project" value="TreeGrafter"/>
</dbReference>
<keyword evidence="1" id="KW-0521">NADP</keyword>
<dbReference type="GeneID" id="14869075"/>
<evidence type="ECO:0000313" key="5">
    <source>
        <dbReference type="EMBL" id="EGG17301.1"/>
    </source>
</evidence>
<evidence type="ECO:0000256" key="1">
    <source>
        <dbReference type="ARBA" id="ARBA00022857"/>
    </source>
</evidence>
<dbReference type="CDD" id="cd05286">
    <property type="entry name" value="QOR2"/>
    <property type="match status" value="1"/>
</dbReference>
<dbReference type="InterPro" id="IPR036291">
    <property type="entry name" value="NAD(P)-bd_dom_sf"/>
</dbReference>
<evidence type="ECO:0000256" key="2">
    <source>
        <dbReference type="ARBA" id="ARBA00023002"/>
    </source>
</evidence>
<dbReference type="SUPFAM" id="SSF51735">
    <property type="entry name" value="NAD(P)-binding Rossmann-fold domains"/>
    <property type="match status" value="1"/>
</dbReference>
<accession>F4Q5P2</accession>
<dbReference type="EMBL" id="GL883021">
    <property type="protein sequence ID" value="EGG17301.1"/>
    <property type="molecule type" value="Genomic_DNA"/>
</dbReference>
<dbReference type="Proteomes" id="UP000007797">
    <property type="component" value="Unassembled WGS sequence"/>
</dbReference>
<dbReference type="FunFam" id="3.40.50.720:FF:000053">
    <property type="entry name" value="Quinone oxidoreductase 1"/>
    <property type="match status" value="1"/>
</dbReference>
<dbReference type="PROSITE" id="PS01162">
    <property type="entry name" value="QOR_ZETA_CRYSTAL"/>
    <property type="match status" value="1"/>
</dbReference>
<evidence type="ECO:0000256" key="3">
    <source>
        <dbReference type="ARBA" id="ARBA00070796"/>
    </source>
</evidence>
<dbReference type="RefSeq" id="XP_004355785.1">
    <property type="nucleotide sequence ID" value="XM_004355732.1"/>
</dbReference>
<organism evidence="5 6">
    <name type="scientific">Cavenderia fasciculata</name>
    <name type="common">Slime mold</name>
    <name type="synonym">Dictyostelium fasciculatum</name>
    <dbReference type="NCBI Taxonomy" id="261658"/>
    <lineage>
        <taxon>Eukaryota</taxon>
        <taxon>Amoebozoa</taxon>
        <taxon>Evosea</taxon>
        <taxon>Eumycetozoa</taxon>
        <taxon>Dictyostelia</taxon>
        <taxon>Acytosteliales</taxon>
        <taxon>Cavenderiaceae</taxon>
        <taxon>Cavenderia</taxon>
    </lineage>
</organism>
<protein>
    <recommendedName>
        <fullName evidence="3">Probable quinone oxidoreductase</fullName>
    </recommendedName>
</protein>
<dbReference type="Pfam" id="PF00107">
    <property type="entry name" value="ADH_zinc_N"/>
    <property type="match status" value="1"/>
</dbReference>
<dbReference type="KEGG" id="dfa:DFA_08294"/>
<keyword evidence="6" id="KW-1185">Reference proteome</keyword>
<dbReference type="STRING" id="1054147.F4Q5P2"/>